<keyword evidence="2" id="KW-1185">Reference proteome</keyword>
<reference evidence="1 2" key="1">
    <citation type="submission" date="2021-06" db="EMBL/GenBank/DDBJ databases">
        <title>Caerostris darwini draft genome.</title>
        <authorList>
            <person name="Kono N."/>
            <person name="Arakawa K."/>
        </authorList>
    </citation>
    <scope>NUCLEOTIDE SEQUENCE [LARGE SCALE GENOMIC DNA]</scope>
</reference>
<evidence type="ECO:0000313" key="2">
    <source>
        <dbReference type="Proteomes" id="UP001054837"/>
    </source>
</evidence>
<gene>
    <name evidence="1" type="ORF">CDAR_567531</name>
</gene>
<protein>
    <submittedName>
        <fullName evidence="1">Uncharacterized protein</fullName>
    </submittedName>
</protein>
<comment type="caution">
    <text evidence="1">The sequence shown here is derived from an EMBL/GenBank/DDBJ whole genome shotgun (WGS) entry which is preliminary data.</text>
</comment>
<proteinExistence type="predicted"/>
<accession>A0AAV4QZ62</accession>
<name>A0AAV4QZ62_9ARAC</name>
<dbReference type="Proteomes" id="UP001054837">
    <property type="component" value="Unassembled WGS sequence"/>
</dbReference>
<evidence type="ECO:0000313" key="1">
    <source>
        <dbReference type="EMBL" id="GIY13629.1"/>
    </source>
</evidence>
<organism evidence="1 2">
    <name type="scientific">Caerostris darwini</name>
    <dbReference type="NCBI Taxonomy" id="1538125"/>
    <lineage>
        <taxon>Eukaryota</taxon>
        <taxon>Metazoa</taxon>
        <taxon>Ecdysozoa</taxon>
        <taxon>Arthropoda</taxon>
        <taxon>Chelicerata</taxon>
        <taxon>Arachnida</taxon>
        <taxon>Araneae</taxon>
        <taxon>Araneomorphae</taxon>
        <taxon>Entelegynae</taxon>
        <taxon>Araneoidea</taxon>
        <taxon>Araneidae</taxon>
        <taxon>Caerostris</taxon>
    </lineage>
</organism>
<dbReference type="AlphaFoldDB" id="A0AAV4QZ62"/>
<sequence length="101" mass="11540">MILREEDSSSLRYQSNVTISKRFTMGPRFMANCCNSAVRQRRNALGEILMTSNRKRTEEEEERFAFREMGGQAVGSGLFSQSEGRVTRDALMNSSFARFIT</sequence>
<dbReference type="EMBL" id="BPLQ01005263">
    <property type="protein sequence ID" value="GIY13629.1"/>
    <property type="molecule type" value="Genomic_DNA"/>
</dbReference>